<proteinExistence type="predicted"/>
<dbReference type="Proteomes" id="UP001161391">
    <property type="component" value="Unassembled WGS sequence"/>
</dbReference>
<dbReference type="EMBL" id="BSNK01000002">
    <property type="protein sequence ID" value="GLQ24237.1"/>
    <property type="molecule type" value="Genomic_DNA"/>
</dbReference>
<feature type="transmembrane region" description="Helical" evidence="6">
    <location>
        <begin position="716"/>
        <end position="735"/>
    </location>
</feature>
<comment type="subcellular location">
    <subcellularLocation>
        <location evidence="1">Cell membrane</location>
        <topology evidence="1">Multi-pass membrane protein</topology>
    </subcellularLocation>
</comment>
<evidence type="ECO:0000256" key="2">
    <source>
        <dbReference type="ARBA" id="ARBA00022475"/>
    </source>
</evidence>
<name>A0ABQ5VAX7_9PROT</name>
<comment type="caution">
    <text evidence="8">The sequence shown here is derived from an EMBL/GenBank/DDBJ whole genome shotgun (WGS) entry which is preliminary data.</text>
</comment>
<keyword evidence="9" id="KW-1185">Reference proteome</keyword>
<evidence type="ECO:0000256" key="3">
    <source>
        <dbReference type="ARBA" id="ARBA00022692"/>
    </source>
</evidence>
<dbReference type="InterPro" id="IPR050545">
    <property type="entry name" value="Mycobact_MmpL"/>
</dbReference>
<dbReference type="InterPro" id="IPR001036">
    <property type="entry name" value="Acrflvin-R"/>
</dbReference>
<reference evidence="8" key="1">
    <citation type="journal article" date="2014" name="Int. J. Syst. Evol. Microbiol.">
        <title>Complete genome of a new Firmicutes species belonging to the dominant human colonic microbiota ('Ruminococcus bicirculans') reveals two chromosomes and a selective capacity to utilize plant glucans.</title>
        <authorList>
            <consortium name="NISC Comparative Sequencing Program"/>
            <person name="Wegmann U."/>
            <person name="Louis P."/>
            <person name="Goesmann A."/>
            <person name="Henrissat B."/>
            <person name="Duncan S.H."/>
            <person name="Flint H.J."/>
        </authorList>
    </citation>
    <scope>NUCLEOTIDE SEQUENCE</scope>
    <source>
        <strain evidence="8">NBRC 108219</strain>
    </source>
</reference>
<evidence type="ECO:0000313" key="9">
    <source>
        <dbReference type="Proteomes" id="UP001161391"/>
    </source>
</evidence>
<sequence length="789" mass="84731">MSFFHKLIHLRWPVIGLAFIVIGATVIGLPRLTKDTTADAFIDPDSPALVYKAKVEEAFGITDPIVIALINRDANGVFDPISLKIIRKLTDEVGALPYVDPDLVVSLATENNIVGTNDGLIVEGFLEANTQGFRSPVGTMARGEEIRNAIADFPLYSGSLVAENGSASLIVAEILDEDRAQETYDAVMALVEATALPNGVELHVAGEGAVAGYLSTYIDADASRLNPLAATIITLILILAFRSMRAAIVSNLIVLATVLGSFGLMGLSGTSFFVITNGLLVNLIGIAVADSIHVLSAFYAVRRTAPYMPQRDAVAEAMRRMWRPITLTSGTTIAGFLALSVSSVMPPVSAFGLFGAIGVFLAWIYSMTLLPALLSVWPSQRVPAIFRSSRKADTFQRIMQGVGRRILSAPCVVVGTTLFVFVVSVIGASQLVVDEDRINNFQRSEPVYVADKAINAEMDGIYALDVLVEGAEAEALYQPELLRRIEALQSYMETLPGVNGTSSVVDYVKQLHRAVNEGDPAFYTIPDDPDLIAQLFFLYGASADPTDFEEEVDYDYQRALVRASVDNGRHTNNKVIVPALEAYLQDKFDSDAAYGTATGRVSVNYYWIDGIERSNLASVLLSLAAVTLVAMLIFRSAVVGSLAALPVFFAVLLVYAIMGFMGIPLGVGTSMFAAIAIGLSVDFAVHTMDRLREIGRMFGLTVDTLQAFYPETGRALFFNFIAVAGGFGVLATSSVPPLVKFGSLVAVAVTVAFLISITLLPTLAVWLKPRALQACPITETSYATDPHSA</sequence>
<gene>
    <name evidence="8" type="ORF">GCM10007853_21110</name>
</gene>
<accession>A0ABQ5VAX7</accession>
<feature type="transmembrane region" description="Helical" evidence="6">
    <location>
        <begin position="616"/>
        <end position="634"/>
    </location>
</feature>
<evidence type="ECO:0000259" key="7">
    <source>
        <dbReference type="PROSITE" id="PS50156"/>
    </source>
</evidence>
<feature type="transmembrane region" description="Helical" evidence="6">
    <location>
        <begin position="12"/>
        <end position="32"/>
    </location>
</feature>
<dbReference type="RefSeq" id="WP_284390446.1">
    <property type="nucleotide sequence ID" value="NZ_BSNK01000002.1"/>
</dbReference>
<feature type="transmembrane region" description="Helical" evidence="6">
    <location>
        <begin position="669"/>
        <end position="688"/>
    </location>
</feature>
<feature type="transmembrane region" description="Helical" evidence="6">
    <location>
        <begin position="406"/>
        <end position="433"/>
    </location>
</feature>
<dbReference type="InterPro" id="IPR004869">
    <property type="entry name" value="MMPL_dom"/>
</dbReference>
<evidence type="ECO:0000256" key="4">
    <source>
        <dbReference type="ARBA" id="ARBA00022989"/>
    </source>
</evidence>
<keyword evidence="5 6" id="KW-0472">Membrane</keyword>
<feature type="domain" description="SSD" evidence="7">
    <location>
        <begin position="246"/>
        <end position="376"/>
    </location>
</feature>
<dbReference type="PANTHER" id="PTHR33406:SF12">
    <property type="entry name" value="BLR2997 PROTEIN"/>
    <property type="match status" value="1"/>
</dbReference>
<feature type="transmembrane region" description="Helical" evidence="6">
    <location>
        <begin position="322"/>
        <end position="345"/>
    </location>
</feature>
<feature type="transmembrane region" description="Helical" evidence="6">
    <location>
        <begin position="641"/>
        <end position="663"/>
    </location>
</feature>
<feature type="transmembrane region" description="Helical" evidence="6">
    <location>
        <begin position="351"/>
        <end position="377"/>
    </location>
</feature>
<organism evidence="8 9">
    <name type="scientific">Algimonas ampicilliniresistens</name>
    <dbReference type="NCBI Taxonomy" id="1298735"/>
    <lineage>
        <taxon>Bacteria</taxon>
        <taxon>Pseudomonadati</taxon>
        <taxon>Pseudomonadota</taxon>
        <taxon>Alphaproteobacteria</taxon>
        <taxon>Maricaulales</taxon>
        <taxon>Robiginitomaculaceae</taxon>
        <taxon>Algimonas</taxon>
    </lineage>
</organism>
<dbReference type="PANTHER" id="PTHR33406">
    <property type="entry name" value="MEMBRANE PROTEIN MJ1562-RELATED"/>
    <property type="match status" value="1"/>
</dbReference>
<evidence type="ECO:0000256" key="1">
    <source>
        <dbReference type="ARBA" id="ARBA00004651"/>
    </source>
</evidence>
<dbReference type="Gene3D" id="1.20.1640.10">
    <property type="entry name" value="Multidrug efflux transporter AcrB transmembrane domain"/>
    <property type="match status" value="2"/>
</dbReference>
<dbReference type="SUPFAM" id="SSF82866">
    <property type="entry name" value="Multidrug efflux transporter AcrB transmembrane domain"/>
    <property type="match status" value="2"/>
</dbReference>
<protein>
    <recommendedName>
        <fullName evidence="7">SSD domain-containing protein</fullName>
    </recommendedName>
</protein>
<evidence type="ECO:0000313" key="8">
    <source>
        <dbReference type="EMBL" id="GLQ24237.1"/>
    </source>
</evidence>
<dbReference type="PRINTS" id="PR00702">
    <property type="entry name" value="ACRIFLAVINRP"/>
</dbReference>
<evidence type="ECO:0000256" key="5">
    <source>
        <dbReference type="ARBA" id="ARBA00023136"/>
    </source>
</evidence>
<evidence type="ECO:0000256" key="6">
    <source>
        <dbReference type="SAM" id="Phobius"/>
    </source>
</evidence>
<feature type="transmembrane region" description="Helical" evidence="6">
    <location>
        <begin position="279"/>
        <end position="301"/>
    </location>
</feature>
<dbReference type="InterPro" id="IPR000731">
    <property type="entry name" value="SSD"/>
</dbReference>
<dbReference type="PROSITE" id="PS50156">
    <property type="entry name" value="SSD"/>
    <property type="match status" value="1"/>
</dbReference>
<feature type="transmembrane region" description="Helical" evidence="6">
    <location>
        <begin position="741"/>
        <end position="767"/>
    </location>
</feature>
<dbReference type="Pfam" id="PF03176">
    <property type="entry name" value="MMPL"/>
    <property type="match status" value="2"/>
</dbReference>
<feature type="transmembrane region" description="Helical" evidence="6">
    <location>
        <begin position="248"/>
        <end position="267"/>
    </location>
</feature>
<keyword evidence="3 6" id="KW-0812">Transmembrane</keyword>
<keyword evidence="2" id="KW-1003">Cell membrane</keyword>
<reference evidence="8" key="2">
    <citation type="submission" date="2023-01" db="EMBL/GenBank/DDBJ databases">
        <title>Draft genome sequence of Algimonas ampicilliniresistens strain NBRC 108219.</title>
        <authorList>
            <person name="Sun Q."/>
            <person name="Mori K."/>
        </authorList>
    </citation>
    <scope>NUCLEOTIDE SEQUENCE</scope>
    <source>
        <strain evidence="8">NBRC 108219</strain>
    </source>
</reference>
<keyword evidence="4 6" id="KW-1133">Transmembrane helix</keyword>